<name>A0AAD6KE76_9ROSI</name>
<protein>
    <submittedName>
        <fullName evidence="1">Uncharacterized protein</fullName>
    </submittedName>
</protein>
<dbReference type="EMBL" id="JAPFFJ010000008">
    <property type="protein sequence ID" value="KAJ6421623.1"/>
    <property type="molecule type" value="Genomic_DNA"/>
</dbReference>
<accession>A0AAD6KE76</accession>
<organism evidence="1 2">
    <name type="scientific">Salix udensis</name>
    <dbReference type="NCBI Taxonomy" id="889485"/>
    <lineage>
        <taxon>Eukaryota</taxon>
        <taxon>Viridiplantae</taxon>
        <taxon>Streptophyta</taxon>
        <taxon>Embryophyta</taxon>
        <taxon>Tracheophyta</taxon>
        <taxon>Spermatophyta</taxon>
        <taxon>Magnoliopsida</taxon>
        <taxon>eudicotyledons</taxon>
        <taxon>Gunneridae</taxon>
        <taxon>Pentapetalae</taxon>
        <taxon>rosids</taxon>
        <taxon>fabids</taxon>
        <taxon>Malpighiales</taxon>
        <taxon>Salicaceae</taxon>
        <taxon>Saliceae</taxon>
        <taxon>Salix</taxon>
    </lineage>
</organism>
<keyword evidence="2" id="KW-1185">Reference proteome</keyword>
<sequence>MEPDQEVKPHQVACLAAPLGESFPWKPHQEKSGCYMKGERNLEVVLTKHMLEGLGMSDQDMYRELMHSLVHPPA</sequence>
<dbReference type="Proteomes" id="UP001162972">
    <property type="component" value="Chromosome 17"/>
</dbReference>
<reference evidence="1 2" key="1">
    <citation type="journal article" date="2023" name="Int. J. Mol. Sci.">
        <title>De Novo Assembly and Annotation of 11 Diverse Shrub Willow (Salix) Genomes Reveals Novel Gene Organization in Sex-Linked Regions.</title>
        <authorList>
            <person name="Hyden B."/>
            <person name="Feng K."/>
            <person name="Yates T.B."/>
            <person name="Jawdy S."/>
            <person name="Cereghino C."/>
            <person name="Smart L.B."/>
            <person name="Muchero W."/>
        </authorList>
    </citation>
    <scope>NUCLEOTIDE SEQUENCE [LARGE SCALE GENOMIC DNA]</scope>
    <source>
        <tissue evidence="1">Shoot tip</tissue>
    </source>
</reference>
<evidence type="ECO:0000313" key="2">
    <source>
        <dbReference type="Proteomes" id="UP001162972"/>
    </source>
</evidence>
<dbReference type="AlphaFoldDB" id="A0AAD6KE76"/>
<evidence type="ECO:0000313" key="1">
    <source>
        <dbReference type="EMBL" id="KAJ6421623.1"/>
    </source>
</evidence>
<proteinExistence type="predicted"/>
<gene>
    <name evidence="1" type="ORF">OIU84_028905</name>
</gene>
<comment type="caution">
    <text evidence="1">The sequence shown here is derived from an EMBL/GenBank/DDBJ whole genome shotgun (WGS) entry which is preliminary data.</text>
</comment>